<evidence type="ECO:0000259" key="1">
    <source>
        <dbReference type="PROSITE" id="PS50883"/>
    </source>
</evidence>
<dbReference type="GO" id="GO:0071111">
    <property type="term" value="F:cyclic-guanylate-specific phosphodiesterase activity"/>
    <property type="evidence" value="ECO:0007669"/>
    <property type="project" value="InterPro"/>
</dbReference>
<gene>
    <name evidence="2" type="ORF">JCR33_01680</name>
</gene>
<dbReference type="RefSeq" id="WP_198880549.1">
    <property type="nucleotide sequence ID" value="NZ_JAEKJA010000001.1"/>
</dbReference>
<dbReference type="Pfam" id="PF00563">
    <property type="entry name" value="EAL"/>
    <property type="match status" value="1"/>
</dbReference>
<dbReference type="PROSITE" id="PS50883">
    <property type="entry name" value="EAL"/>
    <property type="match status" value="1"/>
</dbReference>
<keyword evidence="3" id="KW-1185">Reference proteome</keyword>
<dbReference type="Proteomes" id="UP000609531">
    <property type="component" value="Unassembled WGS sequence"/>
</dbReference>
<protein>
    <submittedName>
        <fullName evidence="2">EAL domain-containing protein</fullName>
    </submittedName>
</protein>
<name>A0A934ID60_9HYPH</name>
<feature type="domain" description="EAL" evidence="1">
    <location>
        <begin position="1"/>
        <end position="251"/>
    </location>
</feature>
<sequence>MVTNCESCEKIYRALGFEFTFAFQPIVDLQNRRVFAYEALVRGTHGESAHTVLSRLDESNRYVFDQRARLKAIEVAAPLMRDDGTLLSINIFPNAMFDPVRCLKATLRAAKARNFLPSRIMFEWTEQEKVKDVGRLRQIARHYAAFGFTTAIDDFGSGFAGLGFLAEFVPHVIKIDRGLITGIQRDAVRQAIVEAVLTAARRMNVRLIAEGIETADELRCLREMGIDLFQGYLFARPEIEALPDVDLSRLPPDILASTPDRRGASVPLVA</sequence>
<dbReference type="InterPro" id="IPR050706">
    <property type="entry name" value="Cyclic-di-GMP_PDE-like"/>
</dbReference>
<proteinExistence type="predicted"/>
<evidence type="ECO:0000313" key="3">
    <source>
        <dbReference type="Proteomes" id="UP000609531"/>
    </source>
</evidence>
<accession>A0A934ID60</accession>
<dbReference type="SMART" id="SM00052">
    <property type="entry name" value="EAL"/>
    <property type="match status" value="1"/>
</dbReference>
<dbReference type="CDD" id="cd01948">
    <property type="entry name" value="EAL"/>
    <property type="match status" value="1"/>
</dbReference>
<dbReference type="Gene3D" id="3.20.20.450">
    <property type="entry name" value="EAL domain"/>
    <property type="match status" value="1"/>
</dbReference>
<dbReference type="InterPro" id="IPR035919">
    <property type="entry name" value="EAL_sf"/>
</dbReference>
<dbReference type="PANTHER" id="PTHR33121:SF15">
    <property type="entry name" value="BLUE LIGHT- AND TEMPERATURE-REGULATED ANTIREPRESSOR BLUF"/>
    <property type="match status" value="1"/>
</dbReference>
<dbReference type="SUPFAM" id="SSF141868">
    <property type="entry name" value="EAL domain-like"/>
    <property type="match status" value="1"/>
</dbReference>
<organism evidence="2 3">
    <name type="scientific">Acuticoccus mangrovi</name>
    <dbReference type="NCBI Taxonomy" id="2796142"/>
    <lineage>
        <taxon>Bacteria</taxon>
        <taxon>Pseudomonadati</taxon>
        <taxon>Pseudomonadota</taxon>
        <taxon>Alphaproteobacteria</taxon>
        <taxon>Hyphomicrobiales</taxon>
        <taxon>Amorphaceae</taxon>
        <taxon>Acuticoccus</taxon>
    </lineage>
</organism>
<dbReference type="InterPro" id="IPR001633">
    <property type="entry name" value="EAL_dom"/>
</dbReference>
<comment type="caution">
    <text evidence="2">The sequence shown here is derived from an EMBL/GenBank/DDBJ whole genome shotgun (WGS) entry which is preliminary data.</text>
</comment>
<dbReference type="AlphaFoldDB" id="A0A934ID60"/>
<dbReference type="EMBL" id="JAEKJA010000001">
    <property type="protein sequence ID" value="MBJ3774378.1"/>
    <property type="molecule type" value="Genomic_DNA"/>
</dbReference>
<reference evidence="2" key="1">
    <citation type="submission" date="2020-12" db="EMBL/GenBank/DDBJ databases">
        <title>Bacterial taxonomy.</title>
        <authorList>
            <person name="Pan X."/>
        </authorList>
    </citation>
    <scope>NUCLEOTIDE SEQUENCE</scope>
    <source>
        <strain evidence="2">B2012</strain>
    </source>
</reference>
<evidence type="ECO:0000313" key="2">
    <source>
        <dbReference type="EMBL" id="MBJ3774378.1"/>
    </source>
</evidence>
<dbReference type="PANTHER" id="PTHR33121">
    <property type="entry name" value="CYCLIC DI-GMP PHOSPHODIESTERASE PDEF"/>
    <property type="match status" value="1"/>
</dbReference>